<proteinExistence type="predicted"/>
<dbReference type="RefSeq" id="WP_126780423.1">
    <property type="nucleotide sequence ID" value="NZ_NGJU01000013.1"/>
</dbReference>
<feature type="domain" description="HTH cro/C1-type" evidence="3">
    <location>
        <begin position="7"/>
        <end position="61"/>
    </location>
</feature>
<dbReference type="CDD" id="cd00093">
    <property type="entry name" value="HTH_XRE"/>
    <property type="match status" value="1"/>
</dbReference>
<dbReference type="PANTHER" id="PTHR46558:SF15">
    <property type="entry name" value="HELIX-TURN-HELIX DOMAIN PROTEIN"/>
    <property type="match status" value="1"/>
</dbReference>
<dbReference type="InterPro" id="IPR001387">
    <property type="entry name" value="Cro/C1-type_HTH"/>
</dbReference>
<dbReference type="Gene3D" id="1.10.260.40">
    <property type="entry name" value="lambda repressor-like DNA-binding domains"/>
    <property type="match status" value="1"/>
</dbReference>
<keyword evidence="2" id="KW-1133">Transmembrane helix</keyword>
<dbReference type="AlphaFoldDB" id="A0A429ZM13"/>
<protein>
    <submittedName>
        <fullName evidence="4">Transcriptional regulator</fullName>
    </submittedName>
</protein>
<dbReference type="Proteomes" id="UP000287239">
    <property type="component" value="Unassembled WGS sequence"/>
</dbReference>
<name>A0A429ZM13_9ENTE</name>
<evidence type="ECO:0000313" key="5">
    <source>
        <dbReference type="Proteomes" id="UP000287239"/>
    </source>
</evidence>
<keyword evidence="2" id="KW-0812">Transmembrane</keyword>
<dbReference type="Pfam" id="PF13127">
    <property type="entry name" value="DUF3955"/>
    <property type="match status" value="1"/>
</dbReference>
<gene>
    <name evidence="4" type="ORF">CBF35_09365</name>
</gene>
<feature type="transmembrane region" description="Helical" evidence="2">
    <location>
        <begin position="119"/>
        <end position="141"/>
    </location>
</feature>
<dbReference type="GeneID" id="98568579"/>
<keyword evidence="2" id="KW-0472">Membrane</keyword>
<organism evidence="4 5">
    <name type="scientific">Vagococcus salmoninarum</name>
    <dbReference type="NCBI Taxonomy" id="2739"/>
    <lineage>
        <taxon>Bacteria</taxon>
        <taxon>Bacillati</taxon>
        <taxon>Bacillota</taxon>
        <taxon>Bacilli</taxon>
        <taxon>Lactobacillales</taxon>
        <taxon>Enterococcaceae</taxon>
        <taxon>Vagococcus</taxon>
    </lineage>
</organism>
<sequence length="146" mass="16295">MEFSKQIKKIRTEKQLTQEQLAQQLNVSRQTISSWENNRNLPDLEMVVSIAKLFGISLDHLILGDEVMTKKLVQDANEVKKARMNLMSIALIVTGILLFLAKSMIGVTVTKDGILQEPFFLLPLGYLCLAGGLILIGASLIKKLKK</sequence>
<dbReference type="OrthoDB" id="4427456at2"/>
<dbReference type="GO" id="GO:0003677">
    <property type="term" value="F:DNA binding"/>
    <property type="evidence" value="ECO:0007669"/>
    <property type="project" value="UniProtKB-KW"/>
</dbReference>
<feature type="transmembrane region" description="Helical" evidence="2">
    <location>
        <begin position="86"/>
        <end position="107"/>
    </location>
</feature>
<keyword evidence="5" id="KW-1185">Reference proteome</keyword>
<dbReference type="PANTHER" id="PTHR46558">
    <property type="entry name" value="TRACRIPTIONAL REGULATORY PROTEIN-RELATED-RELATED"/>
    <property type="match status" value="1"/>
</dbReference>
<evidence type="ECO:0000256" key="1">
    <source>
        <dbReference type="ARBA" id="ARBA00023125"/>
    </source>
</evidence>
<dbReference type="Pfam" id="PF01381">
    <property type="entry name" value="HTH_3"/>
    <property type="match status" value="1"/>
</dbReference>
<dbReference type="SUPFAM" id="SSF47413">
    <property type="entry name" value="lambda repressor-like DNA-binding domains"/>
    <property type="match status" value="1"/>
</dbReference>
<reference evidence="4 5" key="1">
    <citation type="submission" date="2017-05" db="EMBL/GenBank/DDBJ databases">
        <title>Vagococcus spp. assemblies.</title>
        <authorList>
            <person name="Gulvik C.A."/>
        </authorList>
    </citation>
    <scope>NUCLEOTIDE SEQUENCE [LARGE SCALE GENOMIC DNA]</scope>
    <source>
        <strain evidence="4 5">NCFB 2777</strain>
    </source>
</reference>
<comment type="caution">
    <text evidence="4">The sequence shown here is derived from an EMBL/GenBank/DDBJ whole genome shotgun (WGS) entry which is preliminary data.</text>
</comment>
<dbReference type="SMART" id="SM00530">
    <property type="entry name" value="HTH_XRE"/>
    <property type="match status" value="1"/>
</dbReference>
<dbReference type="PROSITE" id="PS50943">
    <property type="entry name" value="HTH_CROC1"/>
    <property type="match status" value="1"/>
</dbReference>
<dbReference type="InterPro" id="IPR025016">
    <property type="entry name" value="DUF3955"/>
</dbReference>
<accession>A0A429ZM13</accession>
<evidence type="ECO:0000256" key="2">
    <source>
        <dbReference type="SAM" id="Phobius"/>
    </source>
</evidence>
<keyword evidence="1" id="KW-0238">DNA-binding</keyword>
<dbReference type="InterPro" id="IPR010982">
    <property type="entry name" value="Lambda_DNA-bd_dom_sf"/>
</dbReference>
<dbReference type="EMBL" id="NGJU01000013">
    <property type="protein sequence ID" value="RST94742.1"/>
    <property type="molecule type" value="Genomic_DNA"/>
</dbReference>
<evidence type="ECO:0000259" key="3">
    <source>
        <dbReference type="PROSITE" id="PS50943"/>
    </source>
</evidence>
<evidence type="ECO:0000313" key="4">
    <source>
        <dbReference type="EMBL" id="RST94742.1"/>
    </source>
</evidence>